<gene>
    <name evidence="2" type="ORF">YH63_021010</name>
</gene>
<proteinExistence type="predicted"/>
<evidence type="ECO:0008006" key="4">
    <source>
        <dbReference type="Google" id="ProtNLM"/>
    </source>
</evidence>
<evidence type="ECO:0000313" key="2">
    <source>
        <dbReference type="EMBL" id="TKT73703.1"/>
    </source>
</evidence>
<dbReference type="OrthoDB" id="8129763at2"/>
<dbReference type="EMBL" id="LBIA02000001">
    <property type="protein sequence ID" value="TKT73703.1"/>
    <property type="molecule type" value="Genomic_DNA"/>
</dbReference>
<dbReference type="Proteomes" id="UP000034832">
    <property type="component" value="Unassembled WGS sequence"/>
</dbReference>
<name>A0A4V6Y1F9_9BRAD</name>
<comment type="caution">
    <text evidence="2">The sequence shown here is derived from an EMBL/GenBank/DDBJ whole genome shotgun (WGS) entry which is preliminary data.</text>
</comment>
<protein>
    <recommendedName>
        <fullName evidence="4">DUF3551 domain-containing protein</fullName>
    </recommendedName>
</protein>
<evidence type="ECO:0000313" key="3">
    <source>
        <dbReference type="Proteomes" id="UP000034832"/>
    </source>
</evidence>
<feature type="chain" id="PRO_5020421894" description="DUF3551 domain-containing protein" evidence="1">
    <location>
        <begin position="23"/>
        <end position="79"/>
    </location>
</feature>
<keyword evidence="1" id="KW-0732">Signal</keyword>
<accession>A0A4V6Y1F9</accession>
<feature type="signal peptide" evidence="1">
    <location>
        <begin position="1"/>
        <end position="22"/>
    </location>
</feature>
<organism evidence="2 3">
    <name type="scientific">Afipia massiliensis</name>
    <dbReference type="NCBI Taxonomy" id="211460"/>
    <lineage>
        <taxon>Bacteria</taxon>
        <taxon>Pseudomonadati</taxon>
        <taxon>Pseudomonadota</taxon>
        <taxon>Alphaproteobacteria</taxon>
        <taxon>Hyphomicrobiales</taxon>
        <taxon>Nitrobacteraceae</taxon>
        <taxon>Afipia</taxon>
    </lineage>
</organism>
<evidence type="ECO:0000256" key="1">
    <source>
        <dbReference type="SAM" id="SignalP"/>
    </source>
</evidence>
<sequence length="79" mass="7974">MLNTAWLIVHLIASAMPGAAAAAGPAGVTCTYQACMAKCSRLNGSICNSYCDAKISQRVSVGICAAQQNGLAPTRAATS</sequence>
<reference evidence="2" key="1">
    <citation type="submission" date="2019-04" db="EMBL/GenBank/DDBJ databases">
        <title>Whole genome sequencing of cave bacteria.</title>
        <authorList>
            <person name="Gan H.M."/>
            <person name="Barton H."/>
            <person name="Savka M.A."/>
        </authorList>
    </citation>
    <scope>NUCLEOTIDE SEQUENCE [LARGE SCALE GENOMIC DNA]</scope>
    <source>
        <strain evidence="2">LC387</strain>
    </source>
</reference>
<keyword evidence="3" id="KW-1185">Reference proteome</keyword>
<dbReference type="AlphaFoldDB" id="A0A4V6Y1F9"/>
<dbReference type="RefSeq" id="WP_046830205.1">
    <property type="nucleotide sequence ID" value="NZ_LBIA02000001.1"/>
</dbReference>